<feature type="chain" id="PRO_5044860178" evidence="2">
    <location>
        <begin position="25"/>
        <end position="238"/>
    </location>
</feature>
<feature type="compositionally biased region" description="Acidic residues" evidence="1">
    <location>
        <begin position="192"/>
        <end position="201"/>
    </location>
</feature>
<feature type="compositionally biased region" description="Basic and acidic residues" evidence="1">
    <location>
        <begin position="115"/>
        <end position="139"/>
    </location>
</feature>
<feature type="compositionally biased region" description="Basic residues" evidence="1">
    <location>
        <begin position="140"/>
        <end position="151"/>
    </location>
</feature>
<feature type="compositionally biased region" description="Basic residues" evidence="1">
    <location>
        <begin position="205"/>
        <end position="215"/>
    </location>
</feature>
<organism evidence="3 4">
    <name type="scientific">Urochloa decumbens</name>
    <dbReference type="NCBI Taxonomy" id="240449"/>
    <lineage>
        <taxon>Eukaryota</taxon>
        <taxon>Viridiplantae</taxon>
        <taxon>Streptophyta</taxon>
        <taxon>Embryophyta</taxon>
        <taxon>Tracheophyta</taxon>
        <taxon>Spermatophyta</taxon>
        <taxon>Magnoliopsida</taxon>
        <taxon>Liliopsida</taxon>
        <taxon>Poales</taxon>
        <taxon>Poaceae</taxon>
        <taxon>PACMAD clade</taxon>
        <taxon>Panicoideae</taxon>
        <taxon>Panicodae</taxon>
        <taxon>Paniceae</taxon>
        <taxon>Melinidinae</taxon>
        <taxon>Urochloa</taxon>
    </lineage>
</organism>
<dbReference type="EMBL" id="OZ075113">
    <property type="protein sequence ID" value="CAL5022819.1"/>
    <property type="molecule type" value="Genomic_DNA"/>
</dbReference>
<evidence type="ECO:0000256" key="2">
    <source>
        <dbReference type="SAM" id="SignalP"/>
    </source>
</evidence>
<keyword evidence="4" id="KW-1185">Reference proteome</keyword>
<proteinExistence type="predicted"/>
<evidence type="ECO:0000313" key="4">
    <source>
        <dbReference type="Proteomes" id="UP001497457"/>
    </source>
</evidence>
<protein>
    <submittedName>
        <fullName evidence="3">Uncharacterized protein</fullName>
    </submittedName>
</protein>
<accession>A0ABC9CMJ3</accession>
<feature type="compositionally biased region" description="Basic residues" evidence="1">
    <location>
        <begin position="164"/>
        <end position="187"/>
    </location>
</feature>
<dbReference type="AlphaFoldDB" id="A0ABC9CMJ3"/>
<feature type="compositionally biased region" description="Basic and acidic residues" evidence="1">
    <location>
        <begin position="81"/>
        <end position="104"/>
    </location>
</feature>
<reference evidence="4" key="1">
    <citation type="submission" date="2024-06" db="EMBL/GenBank/DDBJ databases">
        <authorList>
            <person name="Ryan C."/>
        </authorList>
    </citation>
    <scope>NUCLEOTIDE SEQUENCE [LARGE SCALE GENOMIC DNA]</scope>
</reference>
<feature type="region of interest" description="Disordered" evidence="1">
    <location>
        <begin position="35"/>
        <end position="238"/>
    </location>
</feature>
<keyword evidence="2" id="KW-0732">Signal</keyword>
<sequence>MALRASAAAMALFLLLSLMAVAHCAVVPLEEAAGGLATKASSSAADGEEGLLRLPSREDSAVPDDVDTVEKEAVEPVAEPDPDRSNPESDHYGGVEELTAEKLSIEGQEDEEKTEEQIHDDEHDQEEKKGKKHHGGDGKGKKKEKTTKKHHQSDGEEDDEKTKKQVHRHRHRVEKEKTKKRPCHHKNRSNDDGDSDDEDDEHDKKEKRRWRKKAVGRSIFGHGRRSQREEAAKEEVKN</sequence>
<feature type="signal peptide" evidence="2">
    <location>
        <begin position="1"/>
        <end position="24"/>
    </location>
</feature>
<feature type="compositionally biased region" description="Basic and acidic residues" evidence="1">
    <location>
        <begin position="226"/>
        <end position="238"/>
    </location>
</feature>
<gene>
    <name evidence="3" type="ORF">URODEC1_LOCUS76642</name>
</gene>
<name>A0ABC9CMJ3_9POAL</name>
<dbReference type="Proteomes" id="UP001497457">
    <property type="component" value="Chromosome 3rd"/>
</dbReference>
<evidence type="ECO:0000256" key="1">
    <source>
        <dbReference type="SAM" id="MobiDB-lite"/>
    </source>
</evidence>
<reference evidence="3 4" key="2">
    <citation type="submission" date="2024-10" db="EMBL/GenBank/DDBJ databases">
        <authorList>
            <person name="Ryan C."/>
        </authorList>
    </citation>
    <scope>NUCLEOTIDE SEQUENCE [LARGE SCALE GENOMIC DNA]</scope>
</reference>
<evidence type="ECO:0000313" key="3">
    <source>
        <dbReference type="EMBL" id="CAL5022819.1"/>
    </source>
</evidence>